<feature type="compositionally biased region" description="Acidic residues" evidence="1">
    <location>
        <begin position="30"/>
        <end position="48"/>
    </location>
</feature>
<feature type="region of interest" description="Disordered" evidence="1">
    <location>
        <begin position="1"/>
        <end position="99"/>
    </location>
</feature>
<feature type="compositionally biased region" description="Acidic residues" evidence="1">
    <location>
        <begin position="63"/>
        <end position="84"/>
    </location>
</feature>
<dbReference type="Proteomes" id="UP001360560">
    <property type="component" value="Unassembled WGS sequence"/>
</dbReference>
<feature type="compositionally biased region" description="Acidic residues" evidence="1">
    <location>
        <begin position="376"/>
        <end position="386"/>
    </location>
</feature>
<sequence>MSSQEEEQTNYQSETDREVKDRGDNGEQNEGSDMDDLFGDDSDQESDEGPIVSKSSSKPTAFIDEDEDAGQIDEDEDDEEEEVEQREINAIDLDLPKHPVSNRSENDDIYFVSLPAFLNVDPFQFDGTKFKKSILESSHLSHEDRTMEKLFAENMIRWKYGTSGDKAFKQSNAHFVEWSDGSLSLKLGKEIFDIVRNSTSDHFLTIRHNALEIFQTDSIFGKNMKIIPSSTSSEIHKRLTNYIKAKNSRSDTVNQALLDVDPEEVLRQREKAEEEAIRNQRRLEQRKLMEEERMERSGRTSSRNTTSSYNYDYDDDEGSHVTGGRSRSGGYFDEDEDDDFVAEDDEEIASDDEEDELDRSERLNKLKESGKKKYDDDEDDEEDDEEAVRVTKKRRVIADDEDEDD</sequence>
<comment type="caution">
    <text evidence="2">The sequence shown here is derived from an EMBL/GenBank/DDBJ whole genome shotgun (WGS) entry which is preliminary data.</text>
</comment>
<dbReference type="GO" id="GO:0032968">
    <property type="term" value="P:positive regulation of transcription elongation by RNA polymerase II"/>
    <property type="evidence" value="ECO:0007669"/>
    <property type="project" value="TreeGrafter"/>
</dbReference>
<gene>
    <name evidence="2" type="ORF">DASC09_053070</name>
</gene>
<keyword evidence="3" id="KW-1185">Reference proteome</keyword>
<dbReference type="PANTHER" id="PTHR23146:SF0">
    <property type="entry name" value="RNA POLYMERASE-ASSOCIATED PROTEIN LEO1"/>
    <property type="match status" value="1"/>
</dbReference>
<dbReference type="GO" id="GO:0016593">
    <property type="term" value="C:Cdc73/Paf1 complex"/>
    <property type="evidence" value="ECO:0007669"/>
    <property type="project" value="InterPro"/>
</dbReference>
<feature type="region of interest" description="Disordered" evidence="1">
    <location>
        <begin position="288"/>
        <end position="405"/>
    </location>
</feature>
<proteinExistence type="predicted"/>
<accession>A0AAV5QTS1</accession>
<dbReference type="AlphaFoldDB" id="A0AAV5QTS1"/>
<feature type="compositionally biased region" description="Basic and acidic residues" evidence="1">
    <location>
        <begin position="359"/>
        <end position="375"/>
    </location>
</feature>
<feature type="compositionally biased region" description="Basic and acidic residues" evidence="1">
    <location>
        <begin position="14"/>
        <end position="25"/>
    </location>
</feature>
<dbReference type="GeneID" id="90075957"/>
<reference evidence="2 3" key="1">
    <citation type="journal article" date="2023" name="Elife">
        <title>Identification of key yeast species and microbe-microbe interactions impacting larval growth of Drosophila in the wild.</title>
        <authorList>
            <person name="Mure A."/>
            <person name="Sugiura Y."/>
            <person name="Maeda R."/>
            <person name="Honda K."/>
            <person name="Sakurai N."/>
            <person name="Takahashi Y."/>
            <person name="Watada M."/>
            <person name="Katoh T."/>
            <person name="Gotoh A."/>
            <person name="Gotoh Y."/>
            <person name="Taniguchi I."/>
            <person name="Nakamura K."/>
            <person name="Hayashi T."/>
            <person name="Katayama T."/>
            <person name="Uemura T."/>
            <person name="Hattori Y."/>
        </authorList>
    </citation>
    <scope>NUCLEOTIDE SEQUENCE [LARGE SCALE GENOMIC DNA]</scope>
    <source>
        <strain evidence="2 3">SC-9</strain>
    </source>
</reference>
<dbReference type="InterPro" id="IPR007149">
    <property type="entry name" value="Leo1"/>
</dbReference>
<feature type="compositionally biased region" description="Acidic residues" evidence="1">
    <location>
        <begin position="332"/>
        <end position="358"/>
    </location>
</feature>
<dbReference type="GO" id="GO:0006368">
    <property type="term" value="P:transcription elongation by RNA polymerase II"/>
    <property type="evidence" value="ECO:0007669"/>
    <property type="project" value="InterPro"/>
</dbReference>
<evidence type="ECO:0000313" key="2">
    <source>
        <dbReference type="EMBL" id="GMM37982.1"/>
    </source>
</evidence>
<feature type="compositionally biased region" description="Basic and acidic residues" evidence="1">
    <location>
        <begin position="288"/>
        <end position="298"/>
    </location>
</feature>
<dbReference type="PANTHER" id="PTHR23146">
    <property type="entry name" value="LEO1 PROTEIN"/>
    <property type="match status" value="1"/>
</dbReference>
<evidence type="ECO:0000256" key="1">
    <source>
        <dbReference type="SAM" id="MobiDB-lite"/>
    </source>
</evidence>
<organism evidence="2 3">
    <name type="scientific">Saccharomycopsis crataegensis</name>
    <dbReference type="NCBI Taxonomy" id="43959"/>
    <lineage>
        <taxon>Eukaryota</taxon>
        <taxon>Fungi</taxon>
        <taxon>Dikarya</taxon>
        <taxon>Ascomycota</taxon>
        <taxon>Saccharomycotina</taxon>
        <taxon>Saccharomycetes</taxon>
        <taxon>Saccharomycopsidaceae</taxon>
        <taxon>Saccharomycopsis</taxon>
    </lineage>
</organism>
<dbReference type="Pfam" id="PF04004">
    <property type="entry name" value="Leo1"/>
    <property type="match status" value="1"/>
</dbReference>
<feature type="compositionally biased region" description="Low complexity" evidence="1">
    <location>
        <begin position="299"/>
        <end position="311"/>
    </location>
</feature>
<feature type="compositionally biased region" description="Basic and acidic residues" evidence="1">
    <location>
        <begin position="85"/>
        <end position="97"/>
    </location>
</feature>
<dbReference type="RefSeq" id="XP_064854978.1">
    <property type="nucleotide sequence ID" value="XM_064998906.1"/>
</dbReference>
<protein>
    <submittedName>
        <fullName evidence="2">Leo1 protein</fullName>
    </submittedName>
</protein>
<dbReference type="GO" id="GO:1990269">
    <property type="term" value="F:RNA polymerase II C-terminal domain phosphoserine binding"/>
    <property type="evidence" value="ECO:0007669"/>
    <property type="project" value="TreeGrafter"/>
</dbReference>
<evidence type="ECO:0000313" key="3">
    <source>
        <dbReference type="Proteomes" id="UP001360560"/>
    </source>
</evidence>
<dbReference type="EMBL" id="BTFZ01000013">
    <property type="protein sequence ID" value="GMM37982.1"/>
    <property type="molecule type" value="Genomic_DNA"/>
</dbReference>
<name>A0AAV5QTS1_9ASCO</name>